<dbReference type="AlphaFoldDB" id="A0A250B6W7"/>
<dbReference type="InterPro" id="IPR018062">
    <property type="entry name" value="HTH_AraC-typ_CS"/>
</dbReference>
<reference evidence="5 6" key="1">
    <citation type="submission" date="2016-01" db="EMBL/GenBank/DDBJ databases">
        <authorList>
            <person name="Oliw E.H."/>
        </authorList>
    </citation>
    <scope>NUCLEOTIDE SEQUENCE [LARGE SCALE GENOMIC DNA]</scope>
    <source>
        <strain evidence="5 6">FRB97</strain>
    </source>
</reference>
<gene>
    <name evidence="5" type="ORF">AWC35_21305</name>
</gene>
<dbReference type="OrthoDB" id="6057514at2"/>
<evidence type="ECO:0000256" key="1">
    <source>
        <dbReference type="ARBA" id="ARBA00023015"/>
    </source>
</evidence>
<dbReference type="GO" id="GO:0003700">
    <property type="term" value="F:DNA-binding transcription factor activity"/>
    <property type="evidence" value="ECO:0007669"/>
    <property type="project" value="InterPro"/>
</dbReference>
<dbReference type="PANTHER" id="PTHR43280">
    <property type="entry name" value="ARAC-FAMILY TRANSCRIPTIONAL REGULATOR"/>
    <property type="match status" value="1"/>
</dbReference>
<name>A0A250B6W7_9GAMM</name>
<keyword evidence="2" id="KW-0238">DNA-binding</keyword>
<keyword evidence="3" id="KW-0804">Transcription</keyword>
<dbReference type="InterPro" id="IPR018060">
    <property type="entry name" value="HTH_AraC"/>
</dbReference>
<dbReference type="KEGG" id="gqu:AWC35_21305"/>
<proteinExistence type="predicted"/>
<evidence type="ECO:0000256" key="3">
    <source>
        <dbReference type="ARBA" id="ARBA00023163"/>
    </source>
</evidence>
<organism evidence="5 6">
    <name type="scientific">Gibbsiella quercinecans</name>
    <dbReference type="NCBI Taxonomy" id="929813"/>
    <lineage>
        <taxon>Bacteria</taxon>
        <taxon>Pseudomonadati</taxon>
        <taxon>Pseudomonadota</taxon>
        <taxon>Gammaproteobacteria</taxon>
        <taxon>Enterobacterales</taxon>
        <taxon>Yersiniaceae</taxon>
        <taxon>Gibbsiella</taxon>
    </lineage>
</organism>
<dbReference type="PROSITE" id="PS01124">
    <property type="entry name" value="HTH_ARAC_FAMILY_2"/>
    <property type="match status" value="1"/>
</dbReference>
<dbReference type="GO" id="GO:0043565">
    <property type="term" value="F:sequence-specific DNA binding"/>
    <property type="evidence" value="ECO:0007669"/>
    <property type="project" value="InterPro"/>
</dbReference>
<evidence type="ECO:0000259" key="4">
    <source>
        <dbReference type="PROSITE" id="PS01124"/>
    </source>
</evidence>
<keyword evidence="6" id="KW-1185">Reference proteome</keyword>
<feature type="domain" description="HTH araC/xylS-type" evidence="4">
    <location>
        <begin position="232"/>
        <end position="331"/>
    </location>
</feature>
<dbReference type="SUPFAM" id="SSF46689">
    <property type="entry name" value="Homeodomain-like"/>
    <property type="match status" value="1"/>
</dbReference>
<evidence type="ECO:0000313" key="5">
    <source>
        <dbReference type="EMBL" id="ATA21672.1"/>
    </source>
</evidence>
<dbReference type="EMBL" id="CP014136">
    <property type="protein sequence ID" value="ATA21672.1"/>
    <property type="molecule type" value="Genomic_DNA"/>
</dbReference>
<dbReference type="Pfam" id="PF12833">
    <property type="entry name" value="HTH_18"/>
    <property type="match status" value="1"/>
</dbReference>
<dbReference type="InterPro" id="IPR009057">
    <property type="entry name" value="Homeodomain-like_sf"/>
</dbReference>
<evidence type="ECO:0000313" key="6">
    <source>
        <dbReference type="Proteomes" id="UP000217182"/>
    </source>
</evidence>
<dbReference type="RefSeq" id="WP_095848252.1">
    <property type="nucleotide sequence ID" value="NZ_CP014136.1"/>
</dbReference>
<dbReference type="PROSITE" id="PS00041">
    <property type="entry name" value="HTH_ARAC_FAMILY_1"/>
    <property type="match status" value="1"/>
</dbReference>
<dbReference type="PANTHER" id="PTHR43280:SF2">
    <property type="entry name" value="HTH-TYPE TRANSCRIPTIONAL REGULATOR EXSA"/>
    <property type="match status" value="1"/>
</dbReference>
<sequence length="361" mass="40451">MSQPFIKPNNTRFLPRSGRLYQLQTIDAQGIEPEQRFEILTGKLKPCGIDVANNRRPEAIIALHHTISGVHGDFCSTSGSVHHSRFDPHQAYAGSLFISLFLQGSVKLTGRKVTENKDIFAGSLALALYERNRPIIYDSNNVKQLYLILPYMQARAAFGGGLDELILPLDVHPLAPFIRSQMLLLDAHAARLATKAIASILDGLHSMAILMLADIGKQRGNYTDKTKTFIYIAAKSYIEQHYARMDLTPDIIAQALHCSRSSLDRACLEQRTSVMKLLHEVRLNAVRHKLENSAEERIETIAYQCGFSNPSVLSKLYKLRFGLSPKAWREEYITPIPARANSERYALLHSRSGLIQQRGGS</sequence>
<keyword evidence="1" id="KW-0805">Transcription regulation</keyword>
<dbReference type="SMART" id="SM00342">
    <property type="entry name" value="HTH_ARAC"/>
    <property type="match status" value="1"/>
</dbReference>
<accession>A0A250B6W7</accession>
<dbReference type="Gene3D" id="1.10.10.60">
    <property type="entry name" value="Homeodomain-like"/>
    <property type="match status" value="1"/>
</dbReference>
<dbReference type="Proteomes" id="UP000217182">
    <property type="component" value="Chromosome"/>
</dbReference>
<protein>
    <recommendedName>
        <fullName evidence="4">HTH araC/xylS-type domain-containing protein</fullName>
    </recommendedName>
</protein>
<evidence type="ECO:0000256" key="2">
    <source>
        <dbReference type="ARBA" id="ARBA00023125"/>
    </source>
</evidence>